<dbReference type="InterPro" id="IPR036526">
    <property type="entry name" value="C-N_Hydrolase_sf"/>
</dbReference>
<dbReference type="InterPro" id="IPR003010">
    <property type="entry name" value="C-N_Hydrolase"/>
</dbReference>
<keyword evidence="2" id="KW-0378">Hydrolase</keyword>
<dbReference type="OrthoDB" id="10250282at2759"/>
<evidence type="ECO:0000256" key="3">
    <source>
        <dbReference type="SAM" id="Phobius"/>
    </source>
</evidence>
<keyword evidence="3" id="KW-1133">Transmembrane helix</keyword>
<dbReference type="PANTHER" id="PTHR10609:SF14">
    <property type="entry name" value="BIOTINIDASE"/>
    <property type="match status" value="1"/>
</dbReference>
<comment type="caution">
    <text evidence="5">The sequence shown here is derived from an EMBL/GenBank/DDBJ whole genome shotgun (WGS) entry which is preliminary data.</text>
</comment>
<evidence type="ECO:0000313" key="6">
    <source>
        <dbReference type="Proteomes" id="UP000327044"/>
    </source>
</evidence>
<dbReference type="GO" id="GO:0016787">
    <property type="term" value="F:hydrolase activity"/>
    <property type="evidence" value="ECO:0007669"/>
    <property type="project" value="UniProtKB-KW"/>
</dbReference>
<dbReference type="EMBL" id="VVIM01000011">
    <property type="protein sequence ID" value="KAB0791014.1"/>
    <property type="molecule type" value="Genomic_DNA"/>
</dbReference>
<sequence>MLNREIQTIVTGLVDMLLLKSRMKILLLIFFNYSLAMVSSEYTAAVVEFFPEQDKSLLAEERLSRNVAGYLSILEQVSRDSELDIIVYPELTLASNAPIIKHDDVLPYSIEIDLNGQSLCTTNNRTYLTPLACAAVKYHTYIVVNLYERAPCSKNATTKCHEDGWYFYNTNVVLNRNGSIVSKYRKYNLFGEFFMTRPVTADISIFRTDFNETFAMFICFDLLFKQPALDLANKHGVKSVIYPTMWFSELPFLTALQAQNQWAYATNATLLASGANNARVGSGGTGVYQGADGPLIVTIVGKDESKGFVAKIPSVAHRFIDSGIIDQKAKQLDGFYLLSDNLTAYSSKLVTPGQREIQEVVCGQDGGVEFCCHFQIGLESKSNVTGDRYQYHMVAFTGVRSFSGMYNGGVEICGVIACTNSSLSSCGKRFPSYDNVSWPISFKKIVINAEFDADENKYQYPNSLLSNIEPLSSEAFGWTHEIKDKRISRTYTLKEPQDRLMTFAIYGRDFNRDSSPFKAPKITL</sequence>
<dbReference type="Pfam" id="PF00795">
    <property type="entry name" value="CN_hydrolase"/>
    <property type="match status" value="1"/>
</dbReference>
<keyword evidence="3" id="KW-0472">Membrane</keyword>
<keyword evidence="3" id="KW-0812">Transmembrane</keyword>
<dbReference type="Gene3D" id="3.60.110.10">
    <property type="entry name" value="Carbon-nitrogen hydrolase"/>
    <property type="match status" value="1"/>
</dbReference>
<dbReference type="PANTHER" id="PTHR10609">
    <property type="entry name" value="BIOTINIDASE-RELATED"/>
    <property type="match status" value="1"/>
</dbReference>
<dbReference type="AlphaFoldDB" id="A0A5N4A109"/>
<keyword evidence="6" id="KW-1185">Reference proteome</keyword>
<accession>A0A5N4A109</accession>
<organism evidence="5 6">
    <name type="scientific">Photinus pyralis</name>
    <name type="common">Common eastern firefly</name>
    <name type="synonym">Lampyris pyralis</name>
    <dbReference type="NCBI Taxonomy" id="7054"/>
    <lineage>
        <taxon>Eukaryota</taxon>
        <taxon>Metazoa</taxon>
        <taxon>Ecdysozoa</taxon>
        <taxon>Arthropoda</taxon>
        <taxon>Hexapoda</taxon>
        <taxon>Insecta</taxon>
        <taxon>Pterygota</taxon>
        <taxon>Neoptera</taxon>
        <taxon>Endopterygota</taxon>
        <taxon>Coleoptera</taxon>
        <taxon>Polyphaga</taxon>
        <taxon>Elateriformia</taxon>
        <taxon>Elateroidea</taxon>
        <taxon>Lampyridae</taxon>
        <taxon>Lampyrinae</taxon>
        <taxon>Photinus</taxon>
    </lineage>
</organism>
<gene>
    <name evidence="5" type="ORF">PPYR_02814</name>
</gene>
<dbReference type="Proteomes" id="UP000327044">
    <property type="component" value="Unassembled WGS sequence"/>
</dbReference>
<comment type="similarity">
    <text evidence="1">Belongs to the carbon-nitrogen hydrolase superfamily. BTD/VNN family.</text>
</comment>
<proteinExistence type="inferred from homology"/>
<reference evidence="5 6" key="1">
    <citation type="journal article" date="2018" name="Elife">
        <title>Firefly genomes illuminate parallel origins of bioluminescence in beetles.</title>
        <authorList>
            <person name="Fallon T.R."/>
            <person name="Lower S.E."/>
            <person name="Chang C.H."/>
            <person name="Bessho-Uehara M."/>
            <person name="Martin G.J."/>
            <person name="Bewick A.J."/>
            <person name="Behringer M."/>
            <person name="Debat H.J."/>
            <person name="Wong I."/>
            <person name="Day J.C."/>
            <person name="Suvorov A."/>
            <person name="Silva C.J."/>
            <person name="Stanger-Hall K.F."/>
            <person name="Hall D.W."/>
            <person name="Schmitz R.J."/>
            <person name="Nelson D.R."/>
            <person name="Lewis S.M."/>
            <person name="Shigenobu S."/>
            <person name="Bybee S.M."/>
            <person name="Larracuente A.M."/>
            <person name="Oba Y."/>
            <person name="Weng J.K."/>
        </authorList>
    </citation>
    <scope>NUCLEOTIDE SEQUENCE [LARGE SCALE GENOMIC DNA]</scope>
    <source>
        <strain evidence="5">1611_PpyrPB1</strain>
        <tissue evidence="5">Whole body</tissue>
    </source>
</reference>
<dbReference type="SUPFAM" id="SSF56317">
    <property type="entry name" value="Carbon-nitrogen hydrolase"/>
    <property type="match status" value="1"/>
</dbReference>
<evidence type="ECO:0000256" key="1">
    <source>
        <dbReference type="ARBA" id="ARBA00008225"/>
    </source>
</evidence>
<dbReference type="FunCoup" id="A0A5N4A109">
    <property type="interactions" value="44"/>
</dbReference>
<feature type="transmembrane region" description="Helical" evidence="3">
    <location>
        <begin position="25"/>
        <end position="47"/>
    </location>
</feature>
<dbReference type="InterPro" id="IPR043957">
    <property type="entry name" value="Vanin_C"/>
</dbReference>
<protein>
    <recommendedName>
        <fullName evidence="4">CN hydrolase domain-containing protein</fullName>
    </recommendedName>
</protein>
<evidence type="ECO:0000313" key="5">
    <source>
        <dbReference type="EMBL" id="KAB0791014.1"/>
    </source>
</evidence>
<dbReference type="PROSITE" id="PS50263">
    <property type="entry name" value="CN_HYDROLASE"/>
    <property type="match status" value="1"/>
</dbReference>
<dbReference type="InParanoid" id="A0A5N4A109"/>
<name>A0A5N4A109_PHOPY</name>
<dbReference type="InterPro" id="IPR040154">
    <property type="entry name" value="Biotinidase/VNN"/>
</dbReference>
<dbReference type="Pfam" id="PF19018">
    <property type="entry name" value="Vanin_C"/>
    <property type="match status" value="1"/>
</dbReference>
<evidence type="ECO:0000256" key="2">
    <source>
        <dbReference type="ARBA" id="ARBA00022801"/>
    </source>
</evidence>
<evidence type="ECO:0000259" key="4">
    <source>
        <dbReference type="PROSITE" id="PS50263"/>
    </source>
</evidence>
<feature type="domain" description="CN hydrolase" evidence="4">
    <location>
        <begin position="42"/>
        <end position="314"/>
    </location>
</feature>